<evidence type="ECO:0000256" key="1">
    <source>
        <dbReference type="ARBA" id="ARBA00004651"/>
    </source>
</evidence>
<feature type="transmembrane region" description="Helical" evidence="7">
    <location>
        <begin position="20"/>
        <end position="43"/>
    </location>
</feature>
<protein>
    <recommendedName>
        <fullName evidence="8">ABC3 transporter permease C-terminal domain-containing protein</fullName>
    </recommendedName>
</protein>
<dbReference type="InterPro" id="IPR050250">
    <property type="entry name" value="Macrolide_Exporter_MacB"/>
</dbReference>
<name>A0A2S8R9J1_9FIRM</name>
<dbReference type="RefSeq" id="WP_105367850.1">
    <property type="nucleotide sequence ID" value="NZ_NEMB01000003.1"/>
</dbReference>
<keyword evidence="5 7" id="KW-0472">Membrane</keyword>
<feature type="transmembrane region" description="Helical" evidence="7">
    <location>
        <begin position="746"/>
        <end position="768"/>
    </location>
</feature>
<feature type="transmembrane region" description="Helical" evidence="7">
    <location>
        <begin position="451"/>
        <end position="471"/>
    </location>
</feature>
<comment type="caution">
    <text evidence="9">The sequence shown here is derived from an EMBL/GenBank/DDBJ whole genome shotgun (WGS) entry which is preliminary data.</text>
</comment>
<dbReference type="PANTHER" id="PTHR30572:SF4">
    <property type="entry name" value="ABC TRANSPORTER PERMEASE YTRF"/>
    <property type="match status" value="1"/>
</dbReference>
<dbReference type="Proteomes" id="UP000239720">
    <property type="component" value="Unassembled WGS sequence"/>
</dbReference>
<feature type="transmembrane region" description="Helical" evidence="7">
    <location>
        <begin position="788"/>
        <end position="808"/>
    </location>
</feature>
<evidence type="ECO:0000313" key="10">
    <source>
        <dbReference type="Proteomes" id="UP000239720"/>
    </source>
</evidence>
<comment type="subcellular location">
    <subcellularLocation>
        <location evidence="1">Cell membrane</location>
        <topology evidence="1">Multi-pass membrane protein</topology>
    </subcellularLocation>
</comment>
<keyword evidence="3 7" id="KW-0812">Transmembrane</keyword>
<dbReference type="Pfam" id="PF02687">
    <property type="entry name" value="FtsX"/>
    <property type="match status" value="2"/>
</dbReference>
<feature type="transmembrane region" description="Helical" evidence="7">
    <location>
        <begin position="326"/>
        <end position="348"/>
    </location>
</feature>
<evidence type="ECO:0000256" key="7">
    <source>
        <dbReference type="SAM" id="Phobius"/>
    </source>
</evidence>
<feature type="transmembrane region" description="Helical" evidence="7">
    <location>
        <begin position="381"/>
        <end position="400"/>
    </location>
</feature>
<reference evidence="9 10" key="1">
    <citation type="journal article" date="2018" name="Syst. Appl. Microbiol.">
        <title>Characterization and high-quality draft genome sequence of Herbivorax saccincola A7, an anaerobic, alkaliphilic, thermophilic, cellulolytic, and xylanolytic bacterium.</title>
        <authorList>
            <person name="Aikawa S."/>
            <person name="Baramee S."/>
            <person name="Sermsathanaswadi J."/>
            <person name="Thianheng P."/>
            <person name="Tachaapaikoon C."/>
            <person name="Shikata A."/>
            <person name="Waeonukul R."/>
            <person name="Pason P."/>
            <person name="Ratanakhanokchai K."/>
            <person name="Kosugi A."/>
        </authorList>
    </citation>
    <scope>NUCLEOTIDE SEQUENCE [LARGE SCALE GENOMIC DNA]</scope>
    <source>
        <strain evidence="9 10">A7</strain>
    </source>
</reference>
<keyword evidence="4 7" id="KW-1133">Transmembrane helix</keyword>
<keyword evidence="2" id="KW-1003">Cell membrane</keyword>
<dbReference type="InterPro" id="IPR003838">
    <property type="entry name" value="ABC3_permease_C"/>
</dbReference>
<dbReference type="PANTHER" id="PTHR30572">
    <property type="entry name" value="MEMBRANE COMPONENT OF TRANSPORTER-RELATED"/>
    <property type="match status" value="1"/>
</dbReference>
<accession>A0A2S8R9J1</accession>
<feature type="domain" description="ABC3 transporter permease C-terminal" evidence="8">
    <location>
        <begin position="703"/>
        <end position="817"/>
    </location>
</feature>
<evidence type="ECO:0000256" key="3">
    <source>
        <dbReference type="ARBA" id="ARBA00022692"/>
    </source>
</evidence>
<organism evidence="9 10">
    <name type="scientific">Acetivibrio saccincola</name>
    <dbReference type="NCBI Taxonomy" id="1677857"/>
    <lineage>
        <taxon>Bacteria</taxon>
        <taxon>Bacillati</taxon>
        <taxon>Bacillota</taxon>
        <taxon>Clostridia</taxon>
        <taxon>Eubacteriales</taxon>
        <taxon>Oscillospiraceae</taxon>
        <taxon>Acetivibrio</taxon>
    </lineage>
</organism>
<feature type="domain" description="ABC3 transporter permease C-terminal" evidence="8">
    <location>
        <begin position="278"/>
        <end position="411"/>
    </location>
</feature>
<dbReference type="AlphaFoldDB" id="A0A2S8R9J1"/>
<feature type="transmembrane region" description="Helical" evidence="7">
    <location>
        <begin position="270"/>
        <end position="294"/>
    </location>
</feature>
<dbReference type="EMBL" id="NEMB01000003">
    <property type="protein sequence ID" value="PQQ66446.1"/>
    <property type="molecule type" value="Genomic_DNA"/>
</dbReference>
<evidence type="ECO:0000256" key="2">
    <source>
        <dbReference type="ARBA" id="ARBA00022475"/>
    </source>
</evidence>
<evidence type="ECO:0000256" key="5">
    <source>
        <dbReference type="ARBA" id="ARBA00023136"/>
    </source>
</evidence>
<proteinExistence type="inferred from homology"/>
<evidence type="ECO:0000256" key="4">
    <source>
        <dbReference type="ARBA" id="ARBA00022989"/>
    </source>
</evidence>
<dbReference type="GO" id="GO:0022857">
    <property type="term" value="F:transmembrane transporter activity"/>
    <property type="evidence" value="ECO:0007669"/>
    <property type="project" value="TreeGrafter"/>
</dbReference>
<evidence type="ECO:0000259" key="8">
    <source>
        <dbReference type="Pfam" id="PF02687"/>
    </source>
</evidence>
<feature type="transmembrane region" description="Helical" evidence="7">
    <location>
        <begin position="698"/>
        <end position="725"/>
    </location>
</feature>
<dbReference type="GO" id="GO:0005886">
    <property type="term" value="C:plasma membrane"/>
    <property type="evidence" value="ECO:0007669"/>
    <property type="project" value="UniProtKB-SubCell"/>
</dbReference>
<evidence type="ECO:0000256" key="6">
    <source>
        <dbReference type="ARBA" id="ARBA00038076"/>
    </source>
</evidence>
<sequence>MKSYHSFAWKELKAQKITSILILIAIILSTMMTTVIGQSWGILQALRVQQAQNLNGNRYVTFHNLTYDQKTILEKDGRLSFVGSHIVLGTSRLKNSGISLQLREYDENGLSIYPAISKLKKGRLPEKAGEIALPQDALDYMGFKGDIGDTITLDLYVSLFRDAEVFYEYQADFTLSGILQSNYLGYGSGVVIGIAGSGTAEELLPQKYLVYSTDFRTADKGSFQHTVNDLAVKTGVSKNHIQYNWIYLNALGIEYDKGDIDEGKTRGFSYMTLTGIMTGALVLLAAGLVIYNILKIAVSKRIKVYGTLRALGGTKGQLYSLVTQQLVMLCLIGIPLGAFLGVISASGITKAATSLFSPEIFMANNQEELNMLISQNSTGKLLPLLISAAITLIFSFLAAMPAARYAAKVSPVIAMNGITVKVKRKNRKEKRIRNFEAFYARLNMKRNAGRTAITILSLLMSITVFVAVQSFSKLLDASKDIRKLHLGDYSVTNDTTGFMPSIVEELKIPDGVSSFSTLKYSLYKQEKDGSLSIETGFELMPGETLQIIGVDEARLNALMPSLTKEQMQKLKDGKACLVKNPIAISYGGQPGSATSFVAGDSILLANNELEVLGNCDAVTLDNAGFVNGVQVIVFDTVYDLLTGKSTYSELYVILEDGADTEAVEQKIEQICNETSGSRWLSYRNTDKQLEESYQQIKLLAWGLILFIGLIGLLNVINTIYTNIYTRKNEIGIQRAIGMSKSGLYKTFLWEGAYYGIIAGIIGAIAGYICTIFVDAAVMDQLRLSAPPVLPIIQATVVTIAACMIATCFPLNQIAKLSIVDSIETVE</sequence>
<dbReference type="OrthoDB" id="9793166at2"/>
<evidence type="ECO:0000313" key="9">
    <source>
        <dbReference type="EMBL" id="PQQ66446.1"/>
    </source>
</evidence>
<gene>
    <name evidence="9" type="ORF">B9R14_06550</name>
</gene>
<comment type="similarity">
    <text evidence="6">Belongs to the ABC-4 integral membrane protein family.</text>
</comment>